<dbReference type="GO" id="GO:0005737">
    <property type="term" value="C:cytoplasm"/>
    <property type="evidence" value="ECO:0007669"/>
    <property type="project" value="TreeGrafter"/>
</dbReference>
<dbReference type="STRING" id="1138822.PL11_003650"/>
<dbReference type="InterPro" id="IPR029033">
    <property type="entry name" value="His_PPase_superfam"/>
</dbReference>
<dbReference type="SMART" id="SM00855">
    <property type="entry name" value="PGAM"/>
    <property type="match status" value="1"/>
</dbReference>
<gene>
    <name evidence="3" type="ORF">NBRC111893_479</name>
</gene>
<feature type="binding site" evidence="2">
    <location>
        <position position="61"/>
    </location>
    <ligand>
        <name>substrate</name>
    </ligand>
</feature>
<feature type="binding site" evidence="2">
    <location>
        <begin position="85"/>
        <end position="88"/>
    </location>
    <ligand>
        <name>substrate</name>
    </ligand>
</feature>
<dbReference type="PANTHER" id="PTHR48100">
    <property type="entry name" value="BROAD-SPECIFICITY PHOSPHATASE YOR283W-RELATED"/>
    <property type="match status" value="1"/>
</dbReference>
<feature type="active site" description="Proton donor/acceptor" evidence="1">
    <location>
        <position position="85"/>
    </location>
</feature>
<dbReference type="PANTHER" id="PTHR48100:SF1">
    <property type="entry name" value="HISTIDINE PHOSPHATASE FAMILY PROTEIN-RELATED"/>
    <property type="match status" value="1"/>
</dbReference>
<dbReference type="EMBL" id="BEXA01000001">
    <property type="protein sequence ID" value="GAY72333.1"/>
    <property type="molecule type" value="Genomic_DNA"/>
</dbReference>
<evidence type="ECO:0000313" key="3">
    <source>
        <dbReference type="EMBL" id="GAY72333.1"/>
    </source>
</evidence>
<proteinExistence type="predicted"/>
<dbReference type="InterPro" id="IPR050275">
    <property type="entry name" value="PGM_Phosphatase"/>
</dbReference>
<dbReference type="Pfam" id="PF00300">
    <property type="entry name" value="His_Phos_1"/>
    <property type="match status" value="1"/>
</dbReference>
<dbReference type="CDD" id="cd07067">
    <property type="entry name" value="HP_PGM_like"/>
    <property type="match status" value="1"/>
</dbReference>
<protein>
    <submittedName>
        <fullName evidence="3">Predicted broad substrate specificity phosphatase</fullName>
    </submittedName>
</protein>
<keyword evidence="4" id="KW-1185">Reference proteome</keyword>
<dbReference type="AlphaFoldDB" id="A0A401FIY9"/>
<evidence type="ECO:0000256" key="2">
    <source>
        <dbReference type="PIRSR" id="PIRSR613078-2"/>
    </source>
</evidence>
<sequence>MTNFYFVRHGQTAANKAGLKQGIVNTEITNLNDVGRQQANQLHDHFEISFADLVIASPLQRTIDTANILNQAANLEVVTDDRLLEISYGDWDGQTNASLQSNFPDLFDPVLNDVLPAYAAIANGETFQQVIYRVKQFMMDYAKQFPTGNLIVVTHGFTVKAAVLAATNNDDDLMSIEEPANCSVTKITYDETNENYYVRYFNRISRDEYK</sequence>
<dbReference type="Gene3D" id="3.40.50.1240">
    <property type="entry name" value="Phosphoglycerate mutase-like"/>
    <property type="match status" value="1"/>
</dbReference>
<feature type="active site" description="Tele-phosphohistidine intermediate" evidence="1">
    <location>
        <position position="9"/>
    </location>
</feature>
<organism evidence="3 4">
    <name type="scientific">Lentilactobacillus kosonis</name>
    <dbReference type="NCBI Taxonomy" id="2810561"/>
    <lineage>
        <taxon>Bacteria</taxon>
        <taxon>Bacillati</taxon>
        <taxon>Bacillota</taxon>
        <taxon>Bacilli</taxon>
        <taxon>Lactobacillales</taxon>
        <taxon>Lactobacillaceae</taxon>
        <taxon>Lentilactobacillus</taxon>
    </lineage>
</organism>
<name>A0A401FIY9_9LACO</name>
<accession>A0A401FIY9</accession>
<comment type="caution">
    <text evidence="3">The sequence shown here is derived from an EMBL/GenBank/DDBJ whole genome shotgun (WGS) entry which is preliminary data.</text>
</comment>
<feature type="binding site" evidence="2">
    <location>
        <begin position="8"/>
        <end position="15"/>
    </location>
    <ligand>
        <name>substrate</name>
    </ligand>
</feature>
<dbReference type="OrthoDB" id="9782128at2"/>
<evidence type="ECO:0000256" key="1">
    <source>
        <dbReference type="PIRSR" id="PIRSR613078-1"/>
    </source>
</evidence>
<dbReference type="InterPro" id="IPR013078">
    <property type="entry name" value="His_Pase_superF_clade-1"/>
</dbReference>
<evidence type="ECO:0000313" key="4">
    <source>
        <dbReference type="Proteomes" id="UP000286974"/>
    </source>
</evidence>
<dbReference type="GO" id="GO:0016791">
    <property type="term" value="F:phosphatase activity"/>
    <property type="evidence" value="ECO:0007669"/>
    <property type="project" value="TreeGrafter"/>
</dbReference>
<dbReference type="RefSeq" id="WP_125007786.1">
    <property type="nucleotide sequence ID" value="NZ_BEXA01000001.1"/>
</dbReference>
<dbReference type="SUPFAM" id="SSF53254">
    <property type="entry name" value="Phosphoglycerate mutase-like"/>
    <property type="match status" value="1"/>
</dbReference>
<reference evidence="3 4" key="1">
    <citation type="submission" date="2017-11" db="EMBL/GenBank/DDBJ databases">
        <title>Draft Genome Sequence of Lactobacillus curieae NBRC 111893 isolated from Koso, a Japanese sugar-Vegetable Fermented Beverage.</title>
        <authorList>
            <person name="Chiou T.Y."/>
            <person name="Oshima K."/>
            <person name="Suda W."/>
            <person name="Hattori M."/>
            <person name="Takahashi T."/>
        </authorList>
    </citation>
    <scope>NUCLEOTIDE SEQUENCE [LARGE SCALE GENOMIC DNA]</scope>
    <source>
        <strain evidence="3 4">NBRC111893</strain>
    </source>
</reference>
<dbReference type="Proteomes" id="UP000286974">
    <property type="component" value="Unassembled WGS sequence"/>
</dbReference>